<accession>A0A6J7VFE1</accession>
<proteinExistence type="predicted"/>
<gene>
    <name evidence="1" type="ORF">UFOPK4371_01124</name>
</gene>
<name>A0A6J7VFE1_9ZZZZ</name>
<reference evidence="1" key="1">
    <citation type="submission" date="2020-05" db="EMBL/GenBank/DDBJ databases">
        <authorList>
            <person name="Chiriac C."/>
            <person name="Salcher M."/>
            <person name="Ghai R."/>
            <person name="Kavagutti S V."/>
        </authorList>
    </citation>
    <scope>NUCLEOTIDE SEQUENCE</scope>
</reference>
<dbReference type="EMBL" id="CAFBRD010000062">
    <property type="protein sequence ID" value="CAB5077704.1"/>
    <property type="molecule type" value="Genomic_DNA"/>
</dbReference>
<protein>
    <submittedName>
        <fullName evidence="1">Unannotated protein</fullName>
    </submittedName>
</protein>
<dbReference type="AlphaFoldDB" id="A0A6J7VFE1"/>
<evidence type="ECO:0000313" key="1">
    <source>
        <dbReference type="EMBL" id="CAB5077704.1"/>
    </source>
</evidence>
<sequence length="249" mass="28298">MFDQRLLAGTVPSELTPHLWHSLMAFVHHDKEVIGEIVEQRERRLAGFTPVDVGRVVLDAITESEFRHHFKVVLRSHPKTLGLEEFVLAFKLGQLLLQLRLDSRHRRAHAFIARCVMGRRENNEFFEFGDFLSGDRVNNHDALNLIAKKLYTDRRFVIGRMNLDGVATHSELSADQVHVVALVLHIDKTAKNAALFVSFALTHNEHLIGIFLRIAKSVDTGHRCNNDGVAPSEQCRSCSVTKTFDLIVY</sequence>
<dbReference type="AntiFam" id="ANF00217">
    <property type="entry name" value="Shadow ORF (opposite uvrB)"/>
</dbReference>
<organism evidence="1">
    <name type="scientific">freshwater metagenome</name>
    <dbReference type="NCBI Taxonomy" id="449393"/>
    <lineage>
        <taxon>unclassified sequences</taxon>
        <taxon>metagenomes</taxon>
        <taxon>ecological metagenomes</taxon>
    </lineage>
</organism>